<feature type="region of interest" description="Disordered" evidence="1">
    <location>
        <begin position="35"/>
        <end position="77"/>
    </location>
</feature>
<gene>
    <name evidence="2" type="ORF">GSTUAT00005657001</name>
</gene>
<evidence type="ECO:0000313" key="2">
    <source>
        <dbReference type="EMBL" id="CUS10287.1"/>
    </source>
</evidence>
<organism evidence="2 3">
    <name type="scientific">Tuber aestivum</name>
    <name type="common">summer truffle</name>
    <dbReference type="NCBI Taxonomy" id="59557"/>
    <lineage>
        <taxon>Eukaryota</taxon>
        <taxon>Fungi</taxon>
        <taxon>Dikarya</taxon>
        <taxon>Ascomycota</taxon>
        <taxon>Pezizomycotina</taxon>
        <taxon>Pezizomycetes</taxon>
        <taxon>Pezizales</taxon>
        <taxon>Tuberaceae</taxon>
        <taxon>Tuber</taxon>
    </lineage>
</organism>
<evidence type="ECO:0000313" key="3">
    <source>
        <dbReference type="Proteomes" id="UP001412239"/>
    </source>
</evidence>
<proteinExistence type="predicted"/>
<protein>
    <submittedName>
        <fullName evidence="2">Uncharacterized protein</fullName>
    </submittedName>
</protein>
<reference evidence="2" key="1">
    <citation type="submission" date="2015-10" db="EMBL/GenBank/DDBJ databases">
        <authorList>
            <person name="Regsiter A."/>
            <person name="william w."/>
        </authorList>
    </citation>
    <scope>NUCLEOTIDE SEQUENCE</scope>
    <source>
        <strain evidence="2">Montdore</strain>
    </source>
</reference>
<keyword evidence="3" id="KW-1185">Reference proteome</keyword>
<evidence type="ECO:0000256" key="1">
    <source>
        <dbReference type="SAM" id="MobiDB-lite"/>
    </source>
</evidence>
<dbReference type="EMBL" id="LN891051">
    <property type="protein sequence ID" value="CUS10287.1"/>
    <property type="molecule type" value="Genomic_DNA"/>
</dbReference>
<name>A0A292PUZ6_9PEZI</name>
<accession>A0A292PUZ6</accession>
<dbReference type="Proteomes" id="UP001412239">
    <property type="component" value="Unassembled WGS sequence"/>
</dbReference>
<dbReference type="AlphaFoldDB" id="A0A292PUZ6"/>
<sequence length="110" mass="12328">MVLHNSCRALVLSLSQCWHRPVRYGRLLEYGTHTTTETHSLTKKERKSHPSSCFPDLTRSPPSLPSPSTPRHPKLSLDQNICPVAHATIYRYPPIPPSARPSTHPPSSLD</sequence>